<dbReference type="InterPro" id="IPR002213">
    <property type="entry name" value="UDP_glucos_trans"/>
</dbReference>
<feature type="region of interest" description="Disordered" evidence="2">
    <location>
        <begin position="1388"/>
        <end position="1422"/>
    </location>
</feature>
<evidence type="ECO:0000256" key="1">
    <source>
        <dbReference type="ARBA" id="ARBA00022679"/>
    </source>
</evidence>
<dbReference type="Pfam" id="PF00201">
    <property type="entry name" value="UDPGT"/>
    <property type="match status" value="1"/>
</dbReference>
<keyword evidence="4" id="KW-1185">Reference proteome</keyword>
<gene>
    <name evidence="3" type="primary">WBGene00111024</name>
</gene>
<dbReference type="Proteomes" id="UP000005239">
    <property type="component" value="Unassembled WGS sequence"/>
</dbReference>
<feature type="region of interest" description="Disordered" evidence="2">
    <location>
        <begin position="795"/>
        <end position="814"/>
    </location>
</feature>
<proteinExistence type="predicted"/>
<dbReference type="Gene3D" id="3.40.50.2000">
    <property type="entry name" value="Glycogen Phosphorylase B"/>
    <property type="match status" value="2"/>
</dbReference>
<accession>A0A2A6C528</accession>
<organism evidence="3 4">
    <name type="scientific">Pristionchus pacificus</name>
    <name type="common">Parasitic nematode worm</name>
    <dbReference type="NCBI Taxonomy" id="54126"/>
    <lineage>
        <taxon>Eukaryota</taxon>
        <taxon>Metazoa</taxon>
        <taxon>Ecdysozoa</taxon>
        <taxon>Nematoda</taxon>
        <taxon>Chromadorea</taxon>
        <taxon>Rhabditida</taxon>
        <taxon>Rhabditina</taxon>
        <taxon>Diplogasteromorpha</taxon>
        <taxon>Diplogasteroidea</taxon>
        <taxon>Neodiplogasteridae</taxon>
        <taxon>Pristionchus</taxon>
    </lineage>
</organism>
<feature type="compositionally biased region" description="Basic and acidic residues" evidence="2">
    <location>
        <begin position="1388"/>
        <end position="1410"/>
    </location>
</feature>
<reference evidence="3" key="2">
    <citation type="submission" date="2022-06" db="UniProtKB">
        <authorList>
            <consortium name="EnsemblMetazoa"/>
        </authorList>
    </citation>
    <scope>IDENTIFICATION</scope>
    <source>
        <strain evidence="3">PS312</strain>
    </source>
</reference>
<evidence type="ECO:0000256" key="2">
    <source>
        <dbReference type="SAM" id="MobiDB-lite"/>
    </source>
</evidence>
<name>A0A2A6C528_PRIPA</name>
<dbReference type="PANTHER" id="PTHR21523">
    <property type="match status" value="1"/>
</dbReference>
<keyword evidence="1" id="KW-0808">Transferase</keyword>
<dbReference type="SUPFAM" id="SSF53756">
    <property type="entry name" value="UDP-Glycosyltransferase/glycogen phosphorylase"/>
    <property type="match status" value="1"/>
</dbReference>
<dbReference type="PANTHER" id="PTHR21523:SF38">
    <property type="entry name" value="MLT-TEN (MLT-10) RELATED"/>
    <property type="match status" value="1"/>
</dbReference>
<dbReference type="EnsemblMetazoa" id="PPA21470.1">
    <property type="protein sequence ID" value="PPA21470.1"/>
    <property type="gene ID" value="WBGene00111024"/>
</dbReference>
<sequence>MIKWRESLLFLFLSAMWLIRVTLLLCTLQCINSLKFLVYSPMWGRSHVTFMGKLADILVEEGHEVTLVGPIFEAHLGTHGTKLAKVIEIPSCPQMLDYQRDKAEEYVTNVWRAKSTFGFLSEINKVKDAWMGQCNATLSHPGLIEHLKEEKFDAAFYELMDLCGAALFHLAGIEKFALTFSMASFEGSFHYTGVPTISSYIPGPMSAHSDKMTFFQRVKNFFSLFIVKCFFPFVSRPYQALVEEKFGADFPDLLYDIAANNSLMFLNDEPLIEFPRLISHKIVDIGGISLSQGHQKLNETWSSVLDLRPHTVLFSLGTVARSYLMPDEYKKTLRETFAKFPNVTFIWKYEKPEHKISEGIDNIYEATWVPQNDLLYDPRLSLFITHCGQGSTTEATTAGVPLIVIPVLGDQMRNAQVIKRIESGIVLKKENLADGEILEAAIKEILTDKSYTERARTTGEMIRNRPFSPRDTFVKNMEFMARYGPLRMLDHYGRNLNFFQYYLLDVFAFLAFVVCDACMQYSTTGNCVMLGEARAPPPGSCPLPYDCYEKTKHRMSSPYPMDRGYTPGPCSTQSDVAYPPVTGGYPCGNPPIGQGKMIVDAIQHDDTRLVLENVGNIEWDSTMAQPASAPSLYCSFKTFSALAPPCNCATLRSIFPPPPTGSAPFIDTLSACSGNMVMITFTVLLIITFAEPTRSSFSNVDKTSADFSGNGGKFEHTEIQNSDTDRQYFDLNPQKLRQLWHVAMVRALLKSKAKVIHSKLPAIEQIVYGQCERDARTLVHLARCIERLMNERDRVEAEGKTQGTKEHSSNSSLFSSLVSPSSPLFQLRPLIDLFTGKLTEEGRSLSSSNQSVITIDQFRIRKTYNPIRSQLRTLRLIRQQRLRQRQIHRKLVYRSRKRRSIDNAGVRSTTPNIDFGSLANKYLRHFLGNNLTSPRKISKSNSPLSDLSNADKLQLIKDHFERVEKCNEYFALMSEENRGMLHNLGLPIDTRSPRVAASNEEEIMENLLSMVNHFAADHLESNAKKDESKWSVLSPKLFNLFPGGTKTERIVSKGRVLSPNLLSFHKDGIFSIPDIFNILQIDRSSHSAMLDMLLDMSGASIALDDAIAKLEKEINHTRDYQYPLVQELSKMDYGWMQARKTYTPEQRKQIDERGYAFLEPHQLKNVYGDKISELALDLEKYGQMAEHEREARIERDIRKLANMGDLRRRKRATGNGTVIGPEGPEDHPRINGILFETLSPFAFTNVVNHGGALEVVTLSPQAFLGEIIAPEALILSTLSPRAFIATILSPAALVARILSPTAFRAEPRILSPEAFIINVLSPKFLSPNIGSPERFAVLVLSPNILSPRIASDEKFVVEVLSPHILGGPHTKHEEDGSVISIGGIKEHEGEAEGGENHPAHGPEAAWDLHSHTGSATGGHRLH</sequence>
<dbReference type="CDD" id="cd03784">
    <property type="entry name" value="GT1_Gtf-like"/>
    <property type="match status" value="1"/>
</dbReference>
<accession>A0A8R1YE08</accession>
<dbReference type="FunFam" id="3.40.50.2000:FF:000201">
    <property type="entry name" value="UDP-glucuronosyltransferase"/>
    <property type="match status" value="1"/>
</dbReference>
<dbReference type="Pfam" id="PF04870">
    <property type="entry name" value="Moulting_cycle"/>
    <property type="match status" value="1"/>
</dbReference>
<evidence type="ECO:0000313" key="4">
    <source>
        <dbReference type="Proteomes" id="UP000005239"/>
    </source>
</evidence>
<dbReference type="GO" id="GO:0008194">
    <property type="term" value="F:UDP-glycosyltransferase activity"/>
    <property type="evidence" value="ECO:0007669"/>
    <property type="project" value="InterPro"/>
</dbReference>
<protein>
    <submittedName>
        <fullName evidence="3">Glucuronosyltransferase</fullName>
    </submittedName>
</protein>
<feature type="compositionally biased region" description="Basic and acidic residues" evidence="2">
    <location>
        <begin position="795"/>
        <end position="808"/>
    </location>
</feature>
<reference evidence="4" key="1">
    <citation type="journal article" date="2008" name="Nat. Genet.">
        <title>The Pristionchus pacificus genome provides a unique perspective on nematode lifestyle and parasitism.</title>
        <authorList>
            <person name="Dieterich C."/>
            <person name="Clifton S.W."/>
            <person name="Schuster L.N."/>
            <person name="Chinwalla A."/>
            <person name="Delehaunty K."/>
            <person name="Dinkelacker I."/>
            <person name="Fulton L."/>
            <person name="Fulton R."/>
            <person name="Godfrey J."/>
            <person name="Minx P."/>
            <person name="Mitreva M."/>
            <person name="Roeseler W."/>
            <person name="Tian H."/>
            <person name="Witte H."/>
            <person name="Yang S.P."/>
            <person name="Wilson R.K."/>
            <person name="Sommer R.J."/>
        </authorList>
    </citation>
    <scope>NUCLEOTIDE SEQUENCE [LARGE SCALE GENOMIC DNA]</scope>
    <source>
        <strain evidence="4">PS312</strain>
    </source>
</reference>
<dbReference type="InterPro" id="IPR006954">
    <property type="entry name" value="Mlt-10-like"/>
</dbReference>
<evidence type="ECO:0000313" key="3">
    <source>
        <dbReference type="EnsemblMetazoa" id="PPA21470.1"/>
    </source>
</evidence>